<keyword evidence="2" id="KW-1185">Reference proteome</keyword>
<comment type="caution">
    <text evidence="1">The sequence shown here is derived from an EMBL/GenBank/DDBJ whole genome shotgun (WGS) entry which is preliminary data.</text>
</comment>
<evidence type="ECO:0000313" key="2">
    <source>
        <dbReference type="Proteomes" id="UP001054837"/>
    </source>
</evidence>
<organism evidence="1 2">
    <name type="scientific">Caerostris darwini</name>
    <dbReference type="NCBI Taxonomy" id="1538125"/>
    <lineage>
        <taxon>Eukaryota</taxon>
        <taxon>Metazoa</taxon>
        <taxon>Ecdysozoa</taxon>
        <taxon>Arthropoda</taxon>
        <taxon>Chelicerata</taxon>
        <taxon>Arachnida</taxon>
        <taxon>Araneae</taxon>
        <taxon>Araneomorphae</taxon>
        <taxon>Entelegynae</taxon>
        <taxon>Araneoidea</taxon>
        <taxon>Araneidae</taxon>
        <taxon>Caerostris</taxon>
    </lineage>
</organism>
<protein>
    <submittedName>
        <fullName evidence="1">Uncharacterized protein</fullName>
    </submittedName>
</protein>
<proteinExistence type="predicted"/>
<dbReference type="EMBL" id="BPLQ01004558">
    <property type="protein sequence ID" value="GIY08891.1"/>
    <property type="molecule type" value="Genomic_DNA"/>
</dbReference>
<gene>
    <name evidence="1" type="ORF">CDAR_33331</name>
</gene>
<sequence>MVLNPCDISDFYTTVFTRECISDNPSQTSAIAGRRTSLIYTGSLAFVSKTPLPPSPLRRTRNAPIILERPGPMSYAVDAHISNHLNVHKMARCSNAGSAEL</sequence>
<name>A0AAV4QLC8_9ARAC</name>
<accession>A0AAV4QLC8</accession>
<dbReference type="Proteomes" id="UP001054837">
    <property type="component" value="Unassembled WGS sequence"/>
</dbReference>
<reference evidence="1 2" key="1">
    <citation type="submission" date="2021-06" db="EMBL/GenBank/DDBJ databases">
        <title>Caerostris darwini draft genome.</title>
        <authorList>
            <person name="Kono N."/>
            <person name="Arakawa K."/>
        </authorList>
    </citation>
    <scope>NUCLEOTIDE SEQUENCE [LARGE SCALE GENOMIC DNA]</scope>
</reference>
<dbReference type="AlphaFoldDB" id="A0AAV4QLC8"/>
<evidence type="ECO:0000313" key="1">
    <source>
        <dbReference type="EMBL" id="GIY08891.1"/>
    </source>
</evidence>